<dbReference type="EMBL" id="SKFH01000016">
    <property type="protein sequence ID" value="TCZ70483.1"/>
    <property type="molecule type" value="Genomic_DNA"/>
</dbReference>
<proteinExistence type="predicted"/>
<reference evidence="1 2" key="1">
    <citation type="submission" date="2019-03" db="EMBL/GenBank/DDBJ databases">
        <authorList>
            <person name="Kim M.K.M."/>
        </authorList>
    </citation>
    <scope>NUCLEOTIDE SEQUENCE [LARGE SCALE GENOMIC DNA]</scope>
    <source>
        <strain evidence="1 2">17J68-15</strain>
    </source>
</reference>
<protein>
    <submittedName>
        <fullName evidence="1">DUF2480 family protein</fullName>
    </submittedName>
</protein>
<dbReference type="InterPro" id="IPR018914">
    <property type="entry name" value="DUF2480"/>
</dbReference>
<evidence type="ECO:0000313" key="1">
    <source>
        <dbReference type="EMBL" id="TCZ70483.1"/>
    </source>
</evidence>
<accession>A0A4R4E277</accession>
<keyword evidence="2" id="KW-1185">Reference proteome</keyword>
<comment type="caution">
    <text evidence="1">The sequence shown here is derived from an EMBL/GenBank/DDBJ whole genome shotgun (WGS) entry which is preliminary data.</text>
</comment>
<gene>
    <name evidence="1" type="ORF">E0486_11035</name>
</gene>
<dbReference type="OrthoDB" id="9803040at2"/>
<dbReference type="AlphaFoldDB" id="A0A4R4E277"/>
<dbReference type="Proteomes" id="UP000295164">
    <property type="component" value="Unassembled WGS sequence"/>
</dbReference>
<dbReference type="RefSeq" id="WP_131852237.1">
    <property type="nucleotide sequence ID" value="NZ_SKFH01000016.1"/>
</dbReference>
<name>A0A4R4E277_9BACT</name>
<organism evidence="1 2">
    <name type="scientific">Flaviaesturariibacter aridisoli</name>
    <dbReference type="NCBI Taxonomy" id="2545761"/>
    <lineage>
        <taxon>Bacteria</taxon>
        <taxon>Pseudomonadati</taxon>
        <taxon>Bacteroidota</taxon>
        <taxon>Chitinophagia</taxon>
        <taxon>Chitinophagales</taxon>
        <taxon>Chitinophagaceae</taxon>
        <taxon>Flaviaestuariibacter</taxon>
    </lineage>
</organism>
<sequence length="184" mass="20134">MTENTPFVNKVAAAGLLTLDLETFLPKAPIAFFDLKDHLFMGLILKEKDFREALKAKDWNEWAGKYVAVGCSVDAIIPVWAYMLVASYLQPVAREVFVGSETELYKHIVLNNIQAVNAADYEDQRVVVKGCGDVAIEPYAYAAITQKLLPLAKSVMYGEPCSTVPVYKKKASPNPSEGGGSQAS</sequence>
<dbReference type="Pfam" id="PF10652">
    <property type="entry name" value="DUF2480"/>
    <property type="match status" value="1"/>
</dbReference>
<evidence type="ECO:0000313" key="2">
    <source>
        <dbReference type="Proteomes" id="UP000295164"/>
    </source>
</evidence>